<evidence type="ECO:0000256" key="9">
    <source>
        <dbReference type="ARBA" id="ARBA00022889"/>
    </source>
</evidence>
<keyword evidence="3" id="KW-1003">Cell membrane</keyword>
<dbReference type="GO" id="GO:0042074">
    <property type="term" value="P:cell migration involved in gastrulation"/>
    <property type="evidence" value="ECO:0007669"/>
    <property type="project" value="UniProtKB-ARBA"/>
</dbReference>
<keyword evidence="12" id="KW-0472">Membrane</keyword>
<keyword evidence="7" id="KW-0677">Repeat</keyword>
<dbReference type="Gene3D" id="4.10.900.10">
    <property type="entry name" value="TCF3-CBD (Catenin binding domain)"/>
    <property type="match status" value="1"/>
</dbReference>
<evidence type="ECO:0000256" key="4">
    <source>
        <dbReference type="ARBA" id="ARBA00022692"/>
    </source>
</evidence>
<dbReference type="SMART" id="SM00112">
    <property type="entry name" value="CA"/>
    <property type="match status" value="4"/>
</dbReference>
<evidence type="ECO:0000256" key="2">
    <source>
        <dbReference type="ARBA" id="ARBA00004568"/>
    </source>
</evidence>
<feature type="domain" description="Cadherin" evidence="17">
    <location>
        <begin position="232"/>
        <end position="344"/>
    </location>
</feature>
<keyword evidence="18" id="KW-1185">Reference proteome</keyword>
<dbReference type="FunFam" id="2.60.40.60:FF:000019">
    <property type="entry name" value="Cadherin 2"/>
    <property type="match status" value="1"/>
</dbReference>
<evidence type="ECO:0000256" key="3">
    <source>
        <dbReference type="ARBA" id="ARBA00022475"/>
    </source>
</evidence>
<dbReference type="AlphaFoldDB" id="A0A6J2VEV0"/>
<dbReference type="InParanoid" id="A0A6J2VEV0"/>
<dbReference type="Pfam" id="PF00028">
    <property type="entry name" value="Cadherin"/>
    <property type="match status" value="3"/>
</dbReference>
<dbReference type="InterPro" id="IPR000233">
    <property type="entry name" value="Cadherin_Y-type_LIR"/>
</dbReference>
<dbReference type="GO" id="GO:0060027">
    <property type="term" value="P:convergent extension involved in gastrulation"/>
    <property type="evidence" value="ECO:0007669"/>
    <property type="project" value="UniProtKB-ARBA"/>
</dbReference>
<dbReference type="GO" id="GO:0030057">
    <property type="term" value="C:desmosome"/>
    <property type="evidence" value="ECO:0007669"/>
    <property type="project" value="UniProtKB-SubCell"/>
</dbReference>
<evidence type="ECO:0000256" key="12">
    <source>
        <dbReference type="ARBA" id="ARBA00023136"/>
    </source>
</evidence>
<dbReference type="GO" id="GO:0016339">
    <property type="term" value="P:calcium-dependent cell-cell adhesion via plasma membrane cell adhesion molecules"/>
    <property type="evidence" value="ECO:0007669"/>
    <property type="project" value="TreeGrafter"/>
</dbReference>
<evidence type="ECO:0000256" key="10">
    <source>
        <dbReference type="ARBA" id="ARBA00022949"/>
    </source>
</evidence>
<dbReference type="InterPro" id="IPR039808">
    <property type="entry name" value="Cadherin"/>
</dbReference>
<dbReference type="GO" id="GO:0016342">
    <property type="term" value="C:catenin complex"/>
    <property type="evidence" value="ECO:0007669"/>
    <property type="project" value="TreeGrafter"/>
</dbReference>
<evidence type="ECO:0000256" key="15">
    <source>
        <dbReference type="RuleBase" id="RU003318"/>
    </source>
</evidence>
<keyword evidence="10" id="KW-0965">Cell junction</keyword>
<dbReference type="PANTHER" id="PTHR24027:SF422">
    <property type="entry name" value="CADHERIN DOMAIN-CONTAINING PROTEIN"/>
    <property type="match status" value="1"/>
</dbReference>
<evidence type="ECO:0000313" key="19">
    <source>
        <dbReference type="RefSeq" id="XP_030630689.1"/>
    </source>
</evidence>
<dbReference type="SUPFAM" id="SSF49313">
    <property type="entry name" value="Cadherin-like"/>
    <property type="match status" value="5"/>
</dbReference>
<dbReference type="InterPro" id="IPR009122">
    <property type="entry name" value="Desmosomal_cadherin"/>
</dbReference>
<evidence type="ECO:0000256" key="1">
    <source>
        <dbReference type="ARBA" id="ARBA00004251"/>
    </source>
</evidence>
<dbReference type="GO" id="GO:0005509">
    <property type="term" value="F:calcium ion binding"/>
    <property type="evidence" value="ECO:0007669"/>
    <property type="project" value="UniProtKB-UniRule"/>
</dbReference>
<keyword evidence="11" id="KW-1133">Transmembrane helix</keyword>
<gene>
    <name evidence="19" type="primary">LOC115812347</name>
</gene>
<keyword evidence="5" id="KW-0479">Metal-binding</keyword>
<feature type="domain" description="Cadherin" evidence="17">
    <location>
        <begin position="16"/>
        <end position="124"/>
    </location>
</feature>
<dbReference type="GO" id="GO:0000902">
    <property type="term" value="P:cell morphogenesis"/>
    <property type="evidence" value="ECO:0007669"/>
    <property type="project" value="TreeGrafter"/>
</dbReference>
<dbReference type="RefSeq" id="XP_030630689.1">
    <property type="nucleotide sequence ID" value="XM_030774829.1"/>
</dbReference>
<keyword evidence="13" id="KW-0325">Glycoprotein</keyword>
<dbReference type="FunFam" id="2.60.40.60:FF:000027">
    <property type="entry name" value="Cadherin 2"/>
    <property type="match status" value="1"/>
</dbReference>
<dbReference type="Gene3D" id="2.60.40.60">
    <property type="entry name" value="Cadherins"/>
    <property type="match status" value="5"/>
</dbReference>
<dbReference type="GeneID" id="115812347"/>
<dbReference type="FunFam" id="2.60.40.60:FF:000022">
    <property type="entry name" value="Cadherin 2"/>
    <property type="match status" value="1"/>
</dbReference>
<dbReference type="OrthoDB" id="6079678at2759"/>
<dbReference type="GO" id="GO:0001764">
    <property type="term" value="P:neuron migration"/>
    <property type="evidence" value="ECO:0007669"/>
    <property type="project" value="UniProtKB-ARBA"/>
</dbReference>
<comment type="function">
    <text evidence="16">A component of desmosome cell-cell junctions which are required for positive regulation of cellular adhesion. Involved in the interaction of plaque proteins and intermediate filaments mediating cell-cell adhesion.</text>
</comment>
<dbReference type="GO" id="GO:0008013">
    <property type="term" value="F:beta-catenin binding"/>
    <property type="evidence" value="ECO:0007669"/>
    <property type="project" value="TreeGrafter"/>
</dbReference>
<dbReference type="GO" id="GO:0034332">
    <property type="term" value="P:adherens junction organization"/>
    <property type="evidence" value="ECO:0007669"/>
    <property type="project" value="TreeGrafter"/>
</dbReference>
<evidence type="ECO:0000256" key="7">
    <source>
        <dbReference type="ARBA" id="ARBA00022737"/>
    </source>
</evidence>
<protein>
    <submittedName>
        <fullName evidence="19">Desmocollin-2-like</fullName>
    </submittedName>
</protein>
<dbReference type="Proteomes" id="UP000504632">
    <property type="component" value="Chromosome 5"/>
</dbReference>
<dbReference type="GO" id="GO:0044331">
    <property type="term" value="P:cell-cell adhesion mediated by cadherin"/>
    <property type="evidence" value="ECO:0007669"/>
    <property type="project" value="TreeGrafter"/>
</dbReference>
<evidence type="ECO:0000256" key="11">
    <source>
        <dbReference type="ARBA" id="ARBA00022989"/>
    </source>
</evidence>
<dbReference type="PANTHER" id="PTHR24027">
    <property type="entry name" value="CADHERIN-23"/>
    <property type="match status" value="1"/>
</dbReference>
<dbReference type="GO" id="GO:0005912">
    <property type="term" value="C:adherens junction"/>
    <property type="evidence" value="ECO:0007669"/>
    <property type="project" value="TreeGrafter"/>
</dbReference>
<proteinExistence type="predicted"/>
<dbReference type="InterPro" id="IPR027397">
    <property type="entry name" value="Catenin-bd_sf"/>
</dbReference>
<dbReference type="GO" id="GO:0001841">
    <property type="term" value="P:neural tube formation"/>
    <property type="evidence" value="ECO:0007669"/>
    <property type="project" value="UniProtKB-ARBA"/>
</dbReference>
<sequence>MPKVHKSGILKRIKRRWRPLPFNIIENDTPPFPKDVEIVASDSSAQHSVYYTISGPGVTEEPIGLFSLDKFSGLLKVHRAVDREVYPQIKFQARVFDIRTNVETDLPLPIIVNVKDVNDNKPTFVGGLRYSVPEQCKAETVVGTVNATDRDDPETDHTKIRYSLLSGQQYFSIHAQTGVLSTRAVCLDREVKSTYFAVVEIRDMNGAHNGLSNTGTATVVLADINDHPPTFTETSYTVKVSENQGGTLLLRIPVEDKDVKNTPNWNAVYIINKGNEDGYFRTETDPKTNDCLLYLVKPLDYEKIKDLKLEIQARNEAELKGTSASWVSVPITVEVTDVDEGPEFNPEILYLSVMENTPNGTIIGKYTALDPETKTSNGIKYYEVKDPGSWVSIDENTGEIRVTNTIDRESPLLVDGLYNVTVKAVDASSKSSTGTIVIRVDDENDNSPVISSKELIVCEGNNEPGSALIIATDKDRMPFSAPFSFTLHEPNDGKWTLSKLNDTAATLNPNEAVPYGLYKVTVLVRDLQGHGDTQTLSVQVSKCRNGERVPQDTSIELGVWGILALLFGLALLLREFLLAALVCKTKQDKLQLEDSGESGGMLLKSNTEGPGEGVNLKSPSFVIDHDSLKGSIASVGKTAAMDQKMVSGAWYGAQQPFVEHTKNVLMTEMKDMQPAGTISMDNYNRTALTNHTWRTNGLFLDQKLGYMNLEEDGRFADDIIHSYGYEGRGSPTGSVGCCSDMDQPDNTEFLNGLGTKFRPLADISIKK</sequence>
<evidence type="ECO:0000256" key="16">
    <source>
        <dbReference type="RuleBase" id="RU004358"/>
    </source>
</evidence>
<dbReference type="GO" id="GO:0007156">
    <property type="term" value="P:homophilic cell adhesion via plasma membrane adhesion molecules"/>
    <property type="evidence" value="ECO:0007669"/>
    <property type="project" value="InterPro"/>
</dbReference>
<evidence type="ECO:0000256" key="6">
    <source>
        <dbReference type="ARBA" id="ARBA00022729"/>
    </source>
</evidence>
<dbReference type="GO" id="GO:0007398">
    <property type="term" value="P:ectoderm development"/>
    <property type="evidence" value="ECO:0007669"/>
    <property type="project" value="UniProtKB-ARBA"/>
</dbReference>
<accession>A0A6J2VEV0</accession>
<reference evidence="19" key="1">
    <citation type="submission" date="2025-08" db="UniProtKB">
        <authorList>
            <consortium name="RefSeq"/>
        </authorList>
    </citation>
    <scope>IDENTIFICATION</scope>
</reference>
<name>A0A6J2VEV0_CHACN</name>
<dbReference type="PROSITE" id="PS50268">
    <property type="entry name" value="CADHERIN_2"/>
    <property type="match status" value="5"/>
</dbReference>
<evidence type="ECO:0000256" key="5">
    <source>
        <dbReference type="ARBA" id="ARBA00022723"/>
    </source>
</evidence>
<dbReference type="InterPro" id="IPR002126">
    <property type="entry name" value="Cadherin-like_dom"/>
</dbReference>
<dbReference type="GO" id="GO:0045296">
    <property type="term" value="F:cadherin binding"/>
    <property type="evidence" value="ECO:0007669"/>
    <property type="project" value="TreeGrafter"/>
</dbReference>
<dbReference type="Pfam" id="PF01049">
    <property type="entry name" value="CADH_Y-type_LIR"/>
    <property type="match status" value="1"/>
</dbReference>
<evidence type="ECO:0000256" key="14">
    <source>
        <dbReference type="PROSITE-ProRule" id="PRU00043"/>
    </source>
</evidence>
<evidence type="ECO:0000256" key="13">
    <source>
        <dbReference type="ARBA" id="ARBA00023180"/>
    </source>
</evidence>
<feature type="domain" description="Cadherin" evidence="17">
    <location>
        <begin position="345"/>
        <end position="450"/>
    </location>
</feature>
<dbReference type="InterPro" id="IPR020894">
    <property type="entry name" value="Cadherin_CS"/>
</dbReference>
<keyword evidence="6" id="KW-0732">Signal</keyword>
<dbReference type="PRINTS" id="PR00205">
    <property type="entry name" value="CADHERIN"/>
</dbReference>
<keyword evidence="4 15" id="KW-0812">Transmembrane</keyword>
<dbReference type="GO" id="GO:0007043">
    <property type="term" value="P:cell-cell junction assembly"/>
    <property type="evidence" value="ECO:0007669"/>
    <property type="project" value="TreeGrafter"/>
</dbReference>
<dbReference type="InterPro" id="IPR015919">
    <property type="entry name" value="Cadherin-like_sf"/>
</dbReference>
<organism evidence="18 19">
    <name type="scientific">Chanos chanos</name>
    <name type="common">Milkfish</name>
    <name type="synonym">Mugil chanos</name>
    <dbReference type="NCBI Taxonomy" id="29144"/>
    <lineage>
        <taxon>Eukaryota</taxon>
        <taxon>Metazoa</taxon>
        <taxon>Chordata</taxon>
        <taxon>Craniata</taxon>
        <taxon>Vertebrata</taxon>
        <taxon>Euteleostomi</taxon>
        <taxon>Actinopterygii</taxon>
        <taxon>Neopterygii</taxon>
        <taxon>Teleostei</taxon>
        <taxon>Ostariophysi</taxon>
        <taxon>Gonorynchiformes</taxon>
        <taxon>Chanidae</taxon>
        <taxon>Chanos</taxon>
    </lineage>
</organism>
<feature type="domain" description="Cadherin" evidence="17">
    <location>
        <begin position="131"/>
        <end position="231"/>
    </location>
</feature>
<comment type="subcellular location">
    <subcellularLocation>
        <location evidence="2">Cell junction</location>
        <location evidence="2">Desmosome</location>
    </subcellularLocation>
    <subcellularLocation>
        <location evidence="1 15">Cell membrane</location>
        <topology evidence="1 15">Single-pass type I membrane protein</topology>
    </subcellularLocation>
</comment>
<dbReference type="CDD" id="cd11304">
    <property type="entry name" value="Cadherin_repeat"/>
    <property type="match status" value="4"/>
</dbReference>
<evidence type="ECO:0000256" key="8">
    <source>
        <dbReference type="ARBA" id="ARBA00022837"/>
    </source>
</evidence>
<evidence type="ECO:0000313" key="18">
    <source>
        <dbReference type="Proteomes" id="UP000504632"/>
    </source>
</evidence>
<dbReference type="GO" id="GO:0007498">
    <property type="term" value="P:mesoderm development"/>
    <property type="evidence" value="ECO:0007669"/>
    <property type="project" value="UniProtKB-ARBA"/>
</dbReference>
<dbReference type="PRINTS" id="PR01818">
    <property type="entry name" value="DESMOCADHERN"/>
</dbReference>
<dbReference type="GO" id="GO:0005737">
    <property type="term" value="C:cytoplasm"/>
    <property type="evidence" value="ECO:0007669"/>
    <property type="project" value="UniProtKB-ARBA"/>
</dbReference>
<dbReference type="PROSITE" id="PS00232">
    <property type="entry name" value="CADHERIN_1"/>
    <property type="match status" value="2"/>
</dbReference>
<keyword evidence="8 14" id="KW-0106">Calcium</keyword>
<dbReference type="GO" id="GO:0030010">
    <property type="term" value="P:establishment of cell polarity"/>
    <property type="evidence" value="ECO:0007669"/>
    <property type="project" value="UniProtKB-ARBA"/>
</dbReference>
<dbReference type="FunFam" id="2.60.40.60:FF:000011">
    <property type="entry name" value="Cadherin 1"/>
    <property type="match status" value="1"/>
</dbReference>
<feature type="domain" description="Cadherin" evidence="17">
    <location>
        <begin position="461"/>
        <end position="552"/>
    </location>
</feature>
<evidence type="ECO:0000259" key="17">
    <source>
        <dbReference type="PROSITE" id="PS50268"/>
    </source>
</evidence>
<keyword evidence="9 15" id="KW-0130">Cell adhesion</keyword>